<sequence>MPTRTLRLCSAATLLWGALAWPAQAQPTTRNDGFRRHNGQMEVVRNGQPRPMTHDARLPTGTTVTKDGFVVSPDGQRTELAEGQGCDLRGRPVAVRTAPDGRLALGAPGSAAPSPAPRGAIEAFLSGPGEGRGWGHFKGKKAKKKHGKGKGHGRWKGEDD</sequence>
<keyword evidence="5" id="KW-1185">Reference proteome</keyword>
<evidence type="ECO:0000313" key="5">
    <source>
        <dbReference type="Proteomes" id="UP000831390"/>
    </source>
</evidence>
<evidence type="ECO:0000313" key="4">
    <source>
        <dbReference type="EMBL" id="UOE33546.1"/>
    </source>
</evidence>
<feature type="chain" id="PRO_5046014395" description="DUF6799 domain-containing protein" evidence="2">
    <location>
        <begin position="26"/>
        <end position="160"/>
    </location>
</feature>
<dbReference type="InterPro" id="IPR046478">
    <property type="entry name" value="DUF6799"/>
</dbReference>
<dbReference type="EMBL" id="CP094534">
    <property type="protein sequence ID" value="UOE33546.1"/>
    <property type="molecule type" value="Genomic_DNA"/>
</dbReference>
<name>A0ABY4B329_9BACT</name>
<feature type="signal peptide" evidence="2">
    <location>
        <begin position="1"/>
        <end position="25"/>
    </location>
</feature>
<evidence type="ECO:0000256" key="2">
    <source>
        <dbReference type="SAM" id="SignalP"/>
    </source>
</evidence>
<accession>A0ABY4B329</accession>
<feature type="region of interest" description="Disordered" evidence="1">
    <location>
        <begin position="100"/>
        <end position="160"/>
    </location>
</feature>
<proteinExistence type="predicted"/>
<dbReference type="RefSeq" id="WP_243513389.1">
    <property type="nucleotide sequence ID" value="NZ_CP094534.1"/>
</dbReference>
<evidence type="ECO:0000256" key="1">
    <source>
        <dbReference type="SAM" id="MobiDB-lite"/>
    </source>
</evidence>
<feature type="region of interest" description="Disordered" evidence="1">
    <location>
        <begin position="45"/>
        <end position="71"/>
    </location>
</feature>
<organism evidence="4 5">
    <name type="scientific">Hymenobacter monticola</name>
    <dbReference type="NCBI Taxonomy" id="1705399"/>
    <lineage>
        <taxon>Bacteria</taxon>
        <taxon>Pseudomonadati</taxon>
        <taxon>Bacteroidota</taxon>
        <taxon>Cytophagia</taxon>
        <taxon>Cytophagales</taxon>
        <taxon>Hymenobacteraceae</taxon>
        <taxon>Hymenobacter</taxon>
    </lineage>
</organism>
<evidence type="ECO:0000259" key="3">
    <source>
        <dbReference type="Pfam" id="PF20606"/>
    </source>
</evidence>
<dbReference type="Proteomes" id="UP000831390">
    <property type="component" value="Chromosome"/>
</dbReference>
<gene>
    <name evidence="4" type="ORF">MTP16_20780</name>
</gene>
<reference evidence="4 5" key="1">
    <citation type="submission" date="2022-03" db="EMBL/GenBank/DDBJ databases">
        <title>Hymenobactersp. isolated from the air.</title>
        <authorList>
            <person name="Won M."/>
            <person name="Kwon S.-W."/>
        </authorList>
    </citation>
    <scope>NUCLEOTIDE SEQUENCE [LARGE SCALE GENOMIC DNA]</scope>
    <source>
        <strain evidence="4 5">KACC 22596</strain>
    </source>
</reference>
<feature type="compositionally biased region" description="Low complexity" evidence="1">
    <location>
        <begin position="101"/>
        <end position="120"/>
    </location>
</feature>
<protein>
    <recommendedName>
        <fullName evidence="3">DUF6799 domain-containing protein</fullName>
    </recommendedName>
</protein>
<feature type="compositionally biased region" description="Basic residues" evidence="1">
    <location>
        <begin position="135"/>
        <end position="154"/>
    </location>
</feature>
<feature type="domain" description="DUF6799" evidence="3">
    <location>
        <begin position="32"/>
        <end position="91"/>
    </location>
</feature>
<keyword evidence="2" id="KW-0732">Signal</keyword>
<dbReference type="Pfam" id="PF20606">
    <property type="entry name" value="DUF6799"/>
    <property type="match status" value="1"/>
</dbReference>